<comment type="similarity">
    <text evidence="1">Belongs to the LysR transcriptional regulatory family.</text>
</comment>
<evidence type="ECO:0000256" key="2">
    <source>
        <dbReference type="ARBA" id="ARBA00023015"/>
    </source>
</evidence>
<reference evidence="6 7" key="2">
    <citation type="journal article" date="2011" name="J. Bacteriol.">
        <title>Genomes of three methylotrophs from a single niche uncover genetic and metabolic divergence of Methylophilaceae.</title>
        <authorList>
            <person name="Lapidus A."/>
            <person name="Clum A."/>
            <person name="Labutti K."/>
            <person name="Kaluzhnaya M.G."/>
            <person name="Lim S."/>
            <person name="Beck D.A."/>
            <person name="Glavina Del Rio T."/>
            <person name="Nolan M."/>
            <person name="Mavromatis K."/>
            <person name="Huntemann M."/>
            <person name="Lucas S."/>
            <person name="Lidstrom M.E."/>
            <person name="Ivanova N."/>
            <person name="Chistoserdova L."/>
        </authorList>
    </citation>
    <scope>NUCLEOTIDE SEQUENCE [LARGE SCALE GENOMIC DNA]</scope>
    <source>
        <strain evidence="6 7">SIP3-4</strain>
    </source>
</reference>
<dbReference type="SUPFAM" id="SSF53850">
    <property type="entry name" value="Periplasmic binding protein-like II"/>
    <property type="match status" value="1"/>
</dbReference>
<dbReference type="Pfam" id="PF00126">
    <property type="entry name" value="HTH_1"/>
    <property type="match status" value="1"/>
</dbReference>
<evidence type="ECO:0000256" key="3">
    <source>
        <dbReference type="ARBA" id="ARBA00023125"/>
    </source>
</evidence>
<dbReference type="PANTHER" id="PTHR30126:SF4">
    <property type="entry name" value="LYSR FAMILY TRANSCRIPTIONAL REGULATOR"/>
    <property type="match status" value="1"/>
</dbReference>
<keyword evidence="3" id="KW-0238">DNA-binding</keyword>
<evidence type="ECO:0000259" key="5">
    <source>
        <dbReference type="PROSITE" id="PS50931"/>
    </source>
</evidence>
<dbReference type="PANTHER" id="PTHR30126">
    <property type="entry name" value="HTH-TYPE TRANSCRIPTIONAL REGULATOR"/>
    <property type="match status" value="1"/>
</dbReference>
<evidence type="ECO:0000256" key="4">
    <source>
        <dbReference type="ARBA" id="ARBA00023163"/>
    </source>
</evidence>
<proteinExistence type="inferred from homology"/>
<dbReference type="Pfam" id="PF03466">
    <property type="entry name" value="LysR_substrate"/>
    <property type="match status" value="1"/>
</dbReference>
<dbReference type="InterPro" id="IPR000847">
    <property type="entry name" value="LysR_HTH_N"/>
</dbReference>
<evidence type="ECO:0000313" key="7">
    <source>
        <dbReference type="Proteomes" id="UP000002743"/>
    </source>
</evidence>
<evidence type="ECO:0000256" key="1">
    <source>
        <dbReference type="ARBA" id="ARBA00009437"/>
    </source>
</evidence>
<dbReference type="KEGG" id="mei:Msip34_2679"/>
<sequence length="314" mass="33911">MFRISLDALLVLDAVDRLGSFAAAGGALFKVPSTISYTISKLEQDLGVQIYERQGPKVTLTKVGLELLTEGRHLIRAAEELEQRVKRVASGWETELNIGMDTMFSTRTLIPDITAFCAIAGTRIKLVQESLSGTWESLLEGRVDILIGAAGEGPSGGGYAREVLGMTEFVFCVAPAHPLAAIDKPLGKNDLAPYRAVVVSDSVRRLAPRTVGLLLGQDTLSVPTMQAKLDYQVAGLGFGFLPLPLAQPALDQGLLVARQVQEPRPPEPVCLAWRTAEAGEGLKWWIARMKESPDIVARLWADSLHQSANGKGFP</sequence>
<gene>
    <name evidence="6" type="ordered locus">Msip34_2679</name>
</gene>
<dbReference type="InterPro" id="IPR036390">
    <property type="entry name" value="WH_DNA-bd_sf"/>
</dbReference>
<dbReference type="SUPFAM" id="SSF46785">
    <property type="entry name" value="Winged helix' DNA-binding domain"/>
    <property type="match status" value="1"/>
</dbReference>
<keyword evidence="4" id="KW-0804">Transcription</keyword>
<dbReference type="Gene3D" id="3.40.190.290">
    <property type="match status" value="1"/>
</dbReference>
<keyword evidence="7" id="KW-1185">Reference proteome</keyword>
<dbReference type="RefSeq" id="WP_015831138.1">
    <property type="nucleotide sequence ID" value="NC_012969.1"/>
</dbReference>
<dbReference type="InterPro" id="IPR005119">
    <property type="entry name" value="LysR_subst-bd"/>
</dbReference>
<dbReference type="PROSITE" id="PS50931">
    <property type="entry name" value="HTH_LYSR"/>
    <property type="match status" value="1"/>
</dbReference>
<dbReference type="GO" id="GO:0003700">
    <property type="term" value="F:DNA-binding transcription factor activity"/>
    <property type="evidence" value="ECO:0007669"/>
    <property type="project" value="InterPro"/>
</dbReference>
<dbReference type="InterPro" id="IPR036388">
    <property type="entry name" value="WH-like_DNA-bd_sf"/>
</dbReference>
<dbReference type="Proteomes" id="UP000002743">
    <property type="component" value="Chromosome"/>
</dbReference>
<name>C6XBE6_METGS</name>
<dbReference type="AlphaFoldDB" id="C6XBE6"/>
<dbReference type="EMBL" id="CP001674">
    <property type="protein sequence ID" value="ACT51916.1"/>
    <property type="molecule type" value="Genomic_DNA"/>
</dbReference>
<protein>
    <submittedName>
        <fullName evidence="6">Transcriptional regulator, LysR family</fullName>
    </submittedName>
</protein>
<reference evidence="7" key="1">
    <citation type="submission" date="2009-07" db="EMBL/GenBank/DDBJ databases">
        <title>Complete sequence of chromosome of Methylovorus sp. SIP3-4.</title>
        <authorList>
            <person name="Lucas S."/>
            <person name="Copeland A."/>
            <person name="Lapidus A."/>
            <person name="Glavina del Rio T."/>
            <person name="Tice H."/>
            <person name="Bruce D."/>
            <person name="Goodwin L."/>
            <person name="Pitluck S."/>
            <person name="Clum A."/>
            <person name="Larimer F."/>
            <person name="Land M."/>
            <person name="Hauser L."/>
            <person name="Kyrpides N."/>
            <person name="Mikhailova N."/>
            <person name="Kayluzhnaya M."/>
            <person name="Chistoserdova L."/>
        </authorList>
    </citation>
    <scope>NUCLEOTIDE SEQUENCE [LARGE SCALE GENOMIC DNA]</scope>
    <source>
        <strain evidence="7">SIP3-4</strain>
    </source>
</reference>
<accession>C6XBE6</accession>
<keyword evidence="2" id="KW-0805">Transcription regulation</keyword>
<dbReference type="eggNOG" id="COG0583">
    <property type="taxonomic scope" value="Bacteria"/>
</dbReference>
<feature type="domain" description="HTH lysR-type" evidence="5">
    <location>
        <begin position="4"/>
        <end position="61"/>
    </location>
</feature>
<dbReference type="HOGENOM" id="CLU_039613_35_1_4"/>
<dbReference type="GO" id="GO:0000976">
    <property type="term" value="F:transcription cis-regulatory region binding"/>
    <property type="evidence" value="ECO:0007669"/>
    <property type="project" value="TreeGrafter"/>
</dbReference>
<evidence type="ECO:0000313" key="6">
    <source>
        <dbReference type="EMBL" id="ACT51916.1"/>
    </source>
</evidence>
<organism evidence="6 7">
    <name type="scientific">Methylovorus glucosotrophus (strain SIP3-4)</name>
    <dbReference type="NCBI Taxonomy" id="582744"/>
    <lineage>
        <taxon>Bacteria</taxon>
        <taxon>Pseudomonadati</taxon>
        <taxon>Pseudomonadota</taxon>
        <taxon>Betaproteobacteria</taxon>
        <taxon>Nitrosomonadales</taxon>
        <taxon>Methylophilaceae</taxon>
        <taxon>Methylovorus</taxon>
    </lineage>
</organism>
<dbReference type="Gene3D" id="1.10.10.10">
    <property type="entry name" value="Winged helix-like DNA-binding domain superfamily/Winged helix DNA-binding domain"/>
    <property type="match status" value="1"/>
</dbReference>
<dbReference type="OrthoDB" id="5293066at2"/>
<dbReference type="STRING" id="582744.Msip34_2679"/>